<reference evidence="2 3" key="1">
    <citation type="journal article" date="2023" name="Mol. Biol. Evol.">
        <title>Genomics of Secondarily Temperate Adaptation in the Only Non-Antarctic Icefish.</title>
        <authorList>
            <person name="Rivera-Colon A.G."/>
            <person name="Rayamajhi N."/>
            <person name="Minhas B.F."/>
            <person name="Madrigal G."/>
            <person name="Bilyk K.T."/>
            <person name="Yoon V."/>
            <person name="Hune M."/>
            <person name="Gregory S."/>
            <person name="Cheng C.H.C."/>
            <person name="Catchen J.M."/>
        </authorList>
    </citation>
    <scope>NUCLEOTIDE SEQUENCE [LARGE SCALE GENOMIC DNA]</scope>
    <source>
        <tissue evidence="2">White muscle</tissue>
    </source>
</reference>
<dbReference type="EMBL" id="JAURVH010001513">
    <property type="protein sequence ID" value="KAK5935406.1"/>
    <property type="molecule type" value="Genomic_DNA"/>
</dbReference>
<sequence length="72" mass="8094">MDRSVPGRERKGRRRPRRREGRSEGAVMKQGILRGSGRSVPHAMPRGGIRSKQTYGQRLATLIRVSARVLIS</sequence>
<name>A0AAN8I0R6_CHAGU</name>
<evidence type="ECO:0000313" key="3">
    <source>
        <dbReference type="Proteomes" id="UP001331515"/>
    </source>
</evidence>
<dbReference type="AlphaFoldDB" id="A0AAN8I0R6"/>
<protein>
    <submittedName>
        <fullName evidence="2">Uncharacterized protein</fullName>
    </submittedName>
</protein>
<dbReference type="Proteomes" id="UP001331515">
    <property type="component" value="Unassembled WGS sequence"/>
</dbReference>
<evidence type="ECO:0000256" key="1">
    <source>
        <dbReference type="SAM" id="MobiDB-lite"/>
    </source>
</evidence>
<proteinExistence type="predicted"/>
<accession>A0AAN8I0R6</accession>
<feature type="region of interest" description="Disordered" evidence="1">
    <location>
        <begin position="1"/>
        <end position="52"/>
    </location>
</feature>
<organism evidence="2 3">
    <name type="scientific">Champsocephalus gunnari</name>
    <name type="common">Mackerel icefish</name>
    <dbReference type="NCBI Taxonomy" id="52237"/>
    <lineage>
        <taxon>Eukaryota</taxon>
        <taxon>Metazoa</taxon>
        <taxon>Chordata</taxon>
        <taxon>Craniata</taxon>
        <taxon>Vertebrata</taxon>
        <taxon>Euteleostomi</taxon>
        <taxon>Actinopterygii</taxon>
        <taxon>Neopterygii</taxon>
        <taxon>Teleostei</taxon>
        <taxon>Neoteleostei</taxon>
        <taxon>Acanthomorphata</taxon>
        <taxon>Eupercaria</taxon>
        <taxon>Perciformes</taxon>
        <taxon>Notothenioidei</taxon>
        <taxon>Channichthyidae</taxon>
        <taxon>Champsocephalus</taxon>
    </lineage>
</organism>
<keyword evidence="3" id="KW-1185">Reference proteome</keyword>
<gene>
    <name evidence="2" type="ORF">CgunFtcFv8_020772</name>
</gene>
<feature type="compositionally biased region" description="Basic residues" evidence="1">
    <location>
        <begin position="10"/>
        <end position="20"/>
    </location>
</feature>
<evidence type="ECO:0000313" key="2">
    <source>
        <dbReference type="EMBL" id="KAK5935406.1"/>
    </source>
</evidence>
<comment type="caution">
    <text evidence="2">The sequence shown here is derived from an EMBL/GenBank/DDBJ whole genome shotgun (WGS) entry which is preliminary data.</text>
</comment>